<accession>A0A8S5PZI3</accession>
<proteinExistence type="predicted"/>
<sequence>MSNENINAAGAAIAEALAEYDQEIADATKRITDEVAKEAVDSLKKSSPKLTGSYRKGWRKKQSYADKRTKRNTVYNETDYQLTHLLEYGHASRNGGRVRAIQHIAPVEQAAIEALQERIEAAASK</sequence>
<protein>
    <submittedName>
        <fullName evidence="1">Putative tail component</fullName>
    </submittedName>
</protein>
<dbReference type="InterPro" id="IPR010064">
    <property type="entry name" value="HK97-gp10_tail"/>
</dbReference>
<name>A0A8S5PZI3_9CAUD</name>
<dbReference type="Pfam" id="PF04883">
    <property type="entry name" value="HK97-gp10_like"/>
    <property type="match status" value="1"/>
</dbReference>
<reference evidence="1" key="1">
    <citation type="journal article" date="2021" name="Proc. Natl. Acad. Sci. U.S.A.">
        <title>A Catalog of Tens of Thousands of Viruses from Human Metagenomes Reveals Hidden Associations with Chronic Diseases.</title>
        <authorList>
            <person name="Tisza M.J."/>
            <person name="Buck C.B."/>
        </authorList>
    </citation>
    <scope>NUCLEOTIDE SEQUENCE</scope>
    <source>
        <strain evidence="1">Ctv9K3</strain>
    </source>
</reference>
<dbReference type="EMBL" id="BK015541">
    <property type="protein sequence ID" value="DAE12017.1"/>
    <property type="molecule type" value="Genomic_DNA"/>
</dbReference>
<evidence type="ECO:0000313" key="1">
    <source>
        <dbReference type="EMBL" id="DAE12017.1"/>
    </source>
</evidence>
<organism evidence="1">
    <name type="scientific">Myoviridae sp. ctv9K3</name>
    <dbReference type="NCBI Taxonomy" id="2825203"/>
    <lineage>
        <taxon>Viruses</taxon>
        <taxon>Duplodnaviria</taxon>
        <taxon>Heunggongvirae</taxon>
        <taxon>Uroviricota</taxon>
        <taxon>Caudoviricetes</taxon>
    </lineage>
</organism>